<evidence type="ECO:0000313" key="1">
    <source>
        <dbReference type="EMBL" id="KAK0433124.1"/>
    </source>
</evidence>
<evidence type="ECO:0000313" key="2">
    <source>
        <dbReference type="Proteomes" id="UP001175211"/>
    </source>
</evidence>
<sequence length="185" mass="21159">MRVLRGHLPLLHPRPNRRSLVRQRHLKISYADHDCSLPVMRVSNPLVCPRCLQLYVRVVLLLCTVPALQQGSSLSPYQCPPLVMQPSRVPPCVIKTSHIGIPSFPGTLSQKLWNARSCCRRSWTMHYIGLNVRGRMLKSRYCLYLCLDHTFRNSIGQASSLTRPSSHFSPTRVTGRMFLSLPYPR</sequence>
<reference evidence="1" key="1">
    <citation type="submission" date="2023-06" db="EMBL/GenBank/DDBJ databases">
        <authorList>
            <consortium name="Lawrence Berkeley National Laboratory"/>
            <person name="Ahrendt S."/>
            <person name="Sahu N."/>
            <person name="Indic B."/>
            <person name="Wong-Bajracharya J."/>
            <person name="Merenyi Z."/>
            <person name="Ke H.-M."/>
            <person name="Monk M."/>
            <person name="Kocsube S."/>
            <person name="Drula E."/>
            <person name="Lipzen A."/>
            <person name="Balint B."/>
            <person name="Henrissat B."/>
            <person name="Andreopoulos B."/>
            <person name="Martin F.M."/>
            <person name="Harder C.B."/>
            <person name="Rigling D."/>
            <person name="Ford K.L."/>
            <person name="Foster G.D."/>
            <person name="Pangilinan J."/>
            <person name="Papanicolaou A."/>
            <person name="Barry K."/>
            <person name="LaButti K."/>
            <person name="Viragh M."/>
            <person name="Koriabine M."/>
            <person name="Yan M."/>
            <person name="Riley R."/>
            <person name="Champramary S."/>
            <person name="Plett K.L."/>
            <person name="Tsai I.J."/>
            <person name="Slot J."/>
            <person name="Sipos G."/>
            <person name="Plett J."/>
            <person name="Nagy L.G."/>
            <person name="Grigoriev I.V."/>
        </authorList>
    </citation>
    <scope>NUCLEOTIDE SEQUENCE</scope>
    <source>
        <strain evidence="1">CCBAS 213</strain>
    </source>
</reference>
<dbReference type="EMBL" id="JAUEPS010000250">
    <property type="protein sequence ID" value="KAK0433124.1"/>
    <property type="molecule type" value="Genomic_DNA"/>
</dbReference>
<proteinExistence type="predicted"/>
<organism evidence="1 2">
    <name type="scientific">Armillaria tabescens</name>
    <name type="common">Ringless honey mushroom</name>
    <name type="synonym">Agaricus tabescens</name>
    <dbReference type="NCBI Taxonomy" id="1929756"/>
    <lineage>
        <taxon>Eukaryota</taxon>
        <taxon>Fungi</taxon>
        <taxon>Dikarya</taxon>
        <taxon>Basidiomycota</taxon>
        <taxon>Agaricomycotina</taxon>
        <taxon>Agaricomycetes</taxon>
        <taxon>Agaricomycetidae</taxon>
        <taxon>Agaricales</taxon>
        <taxon>Marasmiineae</taxon>
        <taxon>Physalacriaceae</taxon>
        <taxon>Desarmillaria</taxon>
    </lineage>
</organism>
<accession>A0AA39J093</accession>
<dbReference type="GeneID" id="85366209"/>
<dbReference type="RefSeq" id="XP_060321471.1">
    <property type="nucleotide sequence ID" value="XM_060482661.1"/>
</dbReference>
<gene>
    <name evidence="1" type="ORF">EV420DRAFT_579041</name>
</gene>
<protein>
    <submittedName>
        <fullName evidence="1">Uncharacterized protein</fullName>
    </submittedName>
</protein>
<keyword evidence="2" id="KW-1185">Reference proteome</keyword>
<dbReference type="AlphaFoldDB" id="A0AA39J093"/>
<comment type="caution">
    <text evidence="1">The sequence shown here is derived from an EMBL/GenBank/DDBJ whole genome shotgun (WGS) entry which is preliminary data.</text>
</comment>
<dbReference type="Proteomes" id="UP001175211">
    <property type="component" value="Unassembled WGS sequence"/>
</dbReference>
<name>A0AA39J093_ARMTA</name>